<reference evidence="1" key="1">
    <citation type="submission" date="2014-09" db="EMBL/GenBank/DDBJ databases">
        <authorList>
            <person name="Magalhaes I.L.F."/>
            <person name="Oliveira U."/>
            <person name="Santos F.R."/>
            <person name="Vidigal T.H.D.A."/>
            <person name="Brescovit A.D."/>
            <person name="Santos A.J."/>
        </authorList>
    </citation>
    <scope>NUCLEOTIDE SEQUENCE</scope>
    <source>
        <tissue evidence="1">Shoot tissue taken approximately 20 cm above the soil surface</tissue>
    </source>
</reference>
<organism evidence="1">
    <name type="scientific">Arundo donax</name>
    <name type="common">Giant reed</name>
    <name type="synonym">Donax arundinaceus</name>
    <dbReference type="NCBI Taxonomy" id="35708"/>
    <lineage>
        <taxon>Eukaryota</taxon>
        <taxon>Viridiplantae</taxon>
        <taxon>Streptophyta</taxon>
        <taxon>Embryophyta</taxon>
        <taxon>Tracheophyta</taxon>
        <taxon>Spermatophyta</taxon>
        <taxon>Magnoliopsida</taxon>
        <taxon>Liliopsida</taxon>
        <taxon>Poales</taxon>
        <taxon>Poaceae</taxon>
        <taxon>PACMAD clade</taxon>
        <taxon>Arundinoideae</taxon>
        <taxon>Arundineae</taxon>
        <taxon>Arundo</taxon>
    </lineage>
</organism>
<dbReference type="AlphaFoldDB" id="A0A0A9BSE5"/>
<proteinExistence type="predicted"/>
<evidence type="ECO:0000313" key="1">
    <source>
        <dbReference type="EMBL" id="JAD66236.1"/>
    </source>
</evidence>
<name>A0A0A9BSE5_ARUDO</name>
<sequence>MSRNYCTNVQNNMRGNHILNGPAYEMSNPLYLSMRRVNIYHTIKM</sequence>
<dbReference type="EMBL" id="GBRH01231659">
    <property type="protein sequence ID" value="JAD66236.1"/>
    <property type="molecule type" value="Transcribed_RNA"/>
</dbReference>
<reference evidence="1" key="2">
    <citation type="journal article" date="2015" name="Data Brief">
        <title>Shoot transcriptome of the giant reed, Arundo donax.</title>
        <authorList>
            <person name="Barrero R.A."/>
            <person name="Guerrero F.D."/>
            <person name="Moolhuijzen P."/>
            <person name="Goolsby J.A."/>
            <person name="Tidwell J."/>
            <person name="Bellgard S.E."/>
            <person name="Bellgard M.I."/>
        </authorList>
    </citation>
    <scope>NUCLEOTIDE SEQUENCE</scope>
    <source>
        <tissue evidence="1">Shoot tissue taken approximately 20 cm above the soil surface</tissue>
    </source>
</reference>
<protein>
    <submittedName>
        <fullName evidence="1">Uncharacterized protein</fullName>
    </submittedName>
</protein>
<accession>A0A0A9BSE5</accession>